<gene>
    <name evidence="3" type="ORF">ENR59_01080</name>
</gene>
<comment type="caution">
    <text evidence="3">The sequence shown here is derived from an EMBL/GenBank/DDBJ whole genome shotgun (WGS) entry which is preliminary data.</text>
</comment>
<keyword evidence="3" id="KW-0067">ATP-binding</keyword>
<keyword evidence="1" id="KW-0813">Transport</keyword>
<accession>A0A7C4ABH8</accession>
<evidence type="ECO:0000256" key="1">
    <source>
        <dbReference type="ARBA" id="ARBA00022448"/>
    </source>
</evidence>
<dbReference type="PANTHER" id="PTHR42781">
    <property type="entry name" value="SPERMIDINE/PUTRESCINE IMPORT ATP-BINDING PROTEIN POTA"/>
    <property type="match status" value="1"/>
</dbReference>
<dbReference type="InterPro" id="IPR027417">
    <property type="entry name" value="P-loop_NTPase"/>
</dbReference>
<sequence length="133" mass="14805">VRAMLEAFGIGHLAQERPARLSGGQRQRVALARAIMSRPGALLLDEPFSALDPLLRVRMRRELAATLARFAIPMVLITHDPDDVAAFASTLVVYHGGRVIDQLEMESEEERKLRLPDVIARLQELDEAELAAR</sequence>
<dbReference type="Pfam" id="PF00005">
    <property type="entry name" value="ABC_tran"/>
    <property type="match status" value="1"/>
</dbReference>
<dbReference type="SUPFAM" id="SSF52540">
    <property type="entry name" value="P-loop containing nucleoside triphosphate hydrolases"/>
    <property type="match status" value="1"/>
</dbReference>
<keyword evidence="3" id="KW-0547">Nucleotide-binding</keyword>
<dbReference type="Gene3D" id="3.40.50.300">
    <property type="entry name" value="P-loop containing nucleotide triphosphate hydrolases"/>
    <property type="match status" value="1"/>
</dbReference>
<organism evidence="3">
    <name type="scientific">Fundidesulfovibrio putealis</name>
    <dbReference type="NCBI Taxonomy" id="270496"/>
    <lineage>
        <taxon>Bacteria</taxon>
        <taxon>Pseudomonadati</taxon>
        <taxon>Thermodesulfobacteriota</taxon>
        <taxon>Desulfovibrionia</taxon>
        <taxon>Desulfovibrionales</taxon>
        <taxon>Desulfovibrionaceae</taxon>
        <taxon>Fundidesulfovibrio</taxon>
    </lineage>
</organism>
<dbReference type="GO" id="GO:0016887">
    <property type="term" value="F:ATP hydrolysis activity"/>
    <property type="evidence" value="ECO:0007669"/>
    <property type="project" value="InterPro"/>
</dbReference>
<evidence type="ECO:0000259" key="2">
    <source>
        <dbReference type="Pfam" id="PF00005"/>
    </source>
</evidence>
<proteinExistence type="predicted"/>
<dbReference type="InterPro" id="IPR050093">
    <property type="entry name" value="ABC_SmlMolc_Importer"/>
</dbReference>
<dbReference type="PANTHER" id="PTHR42781:SF4">
    <property type="entry name" value="SPERMIDINE_PUTRESCINE IMPORT ATP-BINDING PROTEIN POTA"/>
    <property type="match status" value="1"/>
</dbReference>
<dbReference type="AlphaFoldDB" id="A0A7C4ABH8"/>
<dbReference type="GO" id="GO:0005524">
    <property type="term" value="F:ATP binding"/>
    <property type="evidence" value="ECO:0007669"/>
    <property type="project" value="UniProtKB-KW"/>
</dbReference>
<feature type="non-terminal residue" evidence="3">
    <location>
        <position position="1"/>
    </location>
</feature>
<dbReference type="EMBL" id="DSRP01000078">
    <property type="protein sequence ID" value="HGG91531.1"/>
    <property type="molecule type" value="Genomic_DNA"/>
</dbReference>
<evidence type="ECO:0000313" key="3">
    <source>
        <dbReference type="EMBL" id="HGG91531.1"/>
    </source>
</evidence>
<feature type="domain" description="ABC transporter" evidence="2">
    <location>
        <begin position="3"/>
        <end position="48"/>
    </location>
</feature>
<name>A0A7C4ABH8_9BACT</name>
<protein>
    <submittedName>
        <fullName evidence="3">ATP-binding cassette domain-containing protein</fullName>
    </submittedName>
</protein>
<dbReference type="InterPro" id="IPR003439">
    <property type="entry name" value="ABC_transporter-like_ATP-bd"/>
</dbReference>
<reference evidence="3" key="1">
    <citation type="journal article" date="2020" name="mSystems">
        <title>Genome- and Community-Level Interaction Insights into Carbon Utilization and Element Cycling Functions of Hydrothermarchaeota in Hydrothermal Sediment.</title>
        <authorList>
            <person name="Zhou Z."/>
            <person name="Liu Y."/>
            <person name="Xu W."/>
            <person name="Pan J."/>
            <person name="Luo Z.H."/>
            <person name="Li M."/>
        </authorList>
    </citation>
    <scope>NUCLEOTIDE SEQUENCE [LARGE SCALE GENOMIC DNA]</scope>
    <source>
        <strain evidence="3">SpSt-413</strain>
    </source>
</reference>